<accession>A0A3Q3XAP4</accession>
<dbReference type="Proteomes" id="UP000261620">
    <property type="component" value="Unplaced"/>
</dbReference>
<reference evidence="1" key="1">
    <citation type="submission" date="2025-08" db="UniProtKB">
        <authorList>
            <consortium name="Ensembl"/>
        </authorList>
    </citation>
    <scope>IDENTIFICATION</scope>
</reference>
<keyword evidence="2" id="KW-1185">Reference proteome</keyword>
<name>A0A3Q3XAP4_MOLML</name>
<organism evidence="1 2">
    <name type="scientific">Mola mola</name>
    <name type="common">Ocean sunfish</name>
    <name type="synonym">Tetraodon mola</name>
    <dbReference type="NCBI Taxonomy" id="94237"/>
    <lineage>
        <taxon>Eukaryota</taxon>
        <taxon>Metazoa</taxon>
        <taxon>Chordata</taxon>
        <taxon>Craniata</taxon>
        <taxon>Vertebrata</taxon>
        <taxon>Euteleostomi</taxon>
        <taxon>Actinopterygii</taxon>
        <taxon>Neopterygii</taxon>
        <taxon>Teleostei</taxon>
        <taxon>Neoteleostei</taxon>
        <taxon>Acanthomorphata</taxon>
        <taxon>Eupercaria</taxon>
        <taxon>Tetraodontiformes</taxon>
        <taxon>Molidae</taxon>
        <taxon>Mola</taxon>
    </lineage>
</organism>
<dbReference type="Ensembl" id="ENSMMOT00000025831.1">
    <property type="protein sequence ID" value="ENSMMOP00000025405.1"/>
    <property type="gene ID" value="ENSMMOG00000019282.1"/>
</dbReference>
<sequence length="301" mass="33660">MPRTKGYKRSIAAKKRESERRIRLLPPQQPSNYSRCGTGYRHMANKWPISPFTGRSHKLAIPADAPDKKFVLVIGDSHLRSVVDGIVRMPEGPLSFGLMSTPGAHAMELRKEVVHAIVPWPPDAVVVVAPSNNLTASRTIAEAAADFAMFLGTVCSRWPNVCVLDFPPRLDIEGAYQDFMRQEFHRVAVRMGVRYFSTAEHFPLEHLDLWCTDNVHLSDTEGMPILAKLLWGAAYQQLEGATPKPHGCPRAPPLPPPPPRFIPQVPMKGEVTVSRQPNPSEWQVVAPDLKKCRIMLHYDGK</sequence>
<evidence type="ECO:0000313" key="1">
    <source>
        <dbReference type="Ensembl" id="ENSMMOP00000025405.1"/>
    </source>
</evidence>
<reference evidence="1" key="2">
    <citation type="submission" date="2025-09" db="UniProtKB">
        <authorList>
            <consortium name="Ensembl"/>
        </authorList>
    </citation>
    <scope>IDENTIFICATION</scope>
</reference>
<dbReference type="CDD" id="cd00229">
    <property type="entry name" value="SGNH_hydrolase"/>
    <property type="match status" value="1"/>
</dbReference>
<dbReference type="SUPFAM" id="SSF52266">
    <property type="entry name" value="SGNH hydrolase"/>
    <property type="match status" value="1"/>
</dbReference>
<protein>
    <recommendedName>
        <fullName evidence="3">SGNH hydrolase-type esterase domain-containing protein</fullName>
    </recommendedName>
</protein>
<dbReference type="OMA" id="WPISPFT"/>
<evidence type="ECO:0000313" key="2">
    <source>
        <dbReference type="Proteomes" id="UP000261620"/>
    </source>
</evidence>
<evidence type="ECO:0008006" key="3">
    <source>
        <dbReference type="Google" id="ProtNLM"/>
    </source>
</evidence>
<dbReference type="Gene3D" id="3.40.50.1110">
    <property type="entry name" value="SGNH hydrolase"/>
    <property type="match status" value="1"/>
</dbReference>
<dbReference type="InterPro" id="IPR036514">
    <property type="entry name" value="SGNH_hydro_sf"/>
</dbReference>
<dbReference type="AlphaFoldDB" id="A0A3Q3XAP4"/>
<proteinExistence type="predicted"/>